<keyword evidence="3" id="KW-1185">Reference proteome</keyword>
<feature type="signal peptide" evidence="1">
    <location>
        <begin position="1"/>
        <end position="19"/>
    </location>
</feature>
<dbReference type="InParanoid" id="A0A194R108"/>
<name>A0A194R108_PAPMA</name>
<keyword evidence="1" id="KW-0732">Signal</keyword>
<sequence length="373" mass="39868">MKIGTVFVAVALLLYKVQAQICGPPILPPPPLHPPVYPNPPLPPATPVVGTNIIDTSLSSALANVLQLLIVSDLIESTLNTALGHHSVPVTPVCEPVAPQPIVYTPTVEVTPVTEFFSPPCSPIIDYVPSLGPRVDILPRHGPVIDYLPSCATVDYKPPCLPSFDFIPQYGVGPIVEYSSPCPTVIDLKPPCHPSLEFTSQFGPVIDYLPAPVIDFAQPCSPVFDMVPQYGPVIDFVPPPGPIYDFAPPCATFIEPLPNFYGECITPTPVNIPTNNYCGFTEYVTPMYGMPEIIGPVQMAPAVPNCYNGISEVIGPRVTVGPVATEILYPSNVPAQMTCNIGNLPTSLPFVSVDPLPCGCGYGNNIAGNTYYY</sequence>
<organism evidence="2 3">
    <name type="scientific">Papilio machaon</name>
    <name type="common">Old World swallowtail butterfly</name>
    <dbReference type="NCBI Taxonomy" id="76193"/>
    <lineage>
        <taxon>Eukaryota</taxon>
        <taxon>Metazoa</taxon>
        <taxon>Ecdysozoa</taxon>
        <taxon>Arthropoda</taxon>
        <taxon>Hexapoda</taxon>
        <taxon>Insecta</taxon>
        <taxon>Pterygota</taxon>
        <taxon>Neoptera</taxon>
        <taxon>Endopterygota</taxon>
        <taxon>Lepidoptera</taxon>
        <taxon>Glossata</taxon>
        <taxon>Ditrysia</taxon>
        <taxon>Papilionoidea</taxon>
        <taxon>Papilionidae</taxon>
        <taxon>Papilioninae</taxon>
        <taxon>Papilio</taxon>
    </lineage>
</organism>
<dbReference type="Proteomes" id="UP000053240">
    <property type="component" value="Unassembled WGS sequence"/>
</dbReference>
<evidence type="ECO:0000313" key="3">
    <source>
        <dbReference type="Proteomes" id="UP000053240"/>
    </source>
</evidence>
<gene>
    <name evidence="2" type="ORF">RR48_10115</name>
</gene>
<evidence type="ECO:0000313" key="2">
    <source>
        <dbReference type="EMBL" id="KPJ10935.1"/>
    </source>
</evidence>
<dbReference type="AlphaFoldDB" id="A0A194R108"/>
<dbReference type="EMBL" id="KQ460890">
    <property type="protein sequence ID" value="KPJ10935.1"/>
    <property type="molecule type" value="Genomic_DNA"/>
</dbReference>
<evidence type="ECO:0000256" key="1">
    <source>
        <dbReference type="SAM" id="SignalP"/>
    </source>
</evidence>
<feature type="chain" id="PRO_5008264822" evidence="1">
    <location>
        <begin position="20"/>
        <end position="373"/>
    </location>
</feature>
<protein>
    <submittedName>
        <fullName evidence="2">Uncharacterized protein</fullName>
    </submittedName>
</protein>
<proteinExistence type="predicted"/>
<accession>A0A194R108</accession>
<reference evidence="2 3" key="1">
    <citation type="journal article" date="2015" name="Nat. Commun.">
        <title>Outbred genome sequencing and CRISPR/Cas9 gene editing in butterflies.</title>
        <authorList>
            <person name="Li X."/>
            <person name="Fan D."/>
            <person name="Zhang W."/>
            <person name="Liu G."/>
            <person name="Zhang L."/>
            <person name="Zhao L."/>
            <person name="Fang X."/>
            <person name="Chen L."/>
            <person name="Dong Y."/>
            <person name="Chen Y."/>
            <person name="Ding Y."/>
            <person name="Zhao R."/>
            <person name="Feng M."/>
            <person name="Zhu Y."/>
            <person name="Feng Y."/>
            <person name="Jiang X."/>
            <person name="Zhu D."/>
            <person name="Xiang H."/>
            <person name="Feng X."/>
            <person name="Li S."/>
            <person name="Wang J."/>
            <person name="Zhang G."/>
            <person name="Kronforst M.R."/>
            <person name="Wang W."/>
        </authorList>
    </citation>
    <scope>NUCLEOTIDE SEQUENCE [LARGE SCALE GENOMIC DNA]</scope>
    <source>
        <strain evidence="2">Ya'a_city_454_Pm</strain>
        <tissue evidence="2">Whole body</tissue>
    </source>
</reference>